<organism evidence="2 3">
    <name type="scientific">Actinocatenispora thailandica</name>
    <dbReference type="NCBI Taxonomy" id="227318"/>
    <lineage>
        <taxon>Bacteria</taxon>
        <taxon>Bacillati</taxon>
        <taxon>Actinomycetota</taxon>
        <taxon>Actinomycetes</taxon>
        <taxon>Micromonosporales</taxon>
        <taxon>Micromonosporaceae</taxon>
        <taxon>Actinocatenispora</taxon>
    </lineage>
</organism>
<dbReference type="RefSeq" id="WP_203964747.1">
    <property type="nucleotide sequence ID" value="NZ_AP023355.1"/>
</dbReference>
<evidence type="ECO:0000313" key="2">
    <source>
        <dbReference type="EMBL" id="BCJ38760.1"/>
    </source>
</evidence>
<dbReference type="SMART" id="SM00347">
    <property type="entry name" value="HTH_MARR"/>
    <property type="match status" value="1"/>
</dbReference>
<dbReference type="AlphaFoldDB" id="A0A7R7DVR3"/>
<dbReference type="Proteomes" id="UP000611640">
    <property type="component" value="Chromosome"/>
</dbReference>
<dbReference type="PROSITE" id="PS50995">
    <property type="entry name" value="HTH_MARR_2"/>
    <property type="match status" value="1"/>
</dbReference>
<dbReference type="Gene3D" id="1.10.10.10">
    <property type="entry name" value="Winged helix-like DNA-binding domain superfamily/Winged helix DNA-binding domain"/>
    <property type="match status" value="1"/>
</dbReference>
<dbReference type="InterPro" id="IPR000835">
    <property type="entry name" value="HTH_MarR-typ"/>
</dbReference>
<protein>
    <recommendedName>
        <fullName evidence="1">HTH marR-type domain-containing protein</fullName>
    </recommendedName>
</protein>
<dbReference type="EMBL" id="AP023355">
    <property type="protein sequence ID" value="BCJ38760.1"/>
    <property type="molecule type" value="Genomic_DNA"/>
</dbReference>
<dbReference type="KEGG" id="atl:Athai_62630"/>
<dbReference type="Pfam" id="PF12802">
    <property type="entry name" value="MarR_2"/>
    <property type="match status" value="1"/>
</dbReference>
<proteinExistence type="predicted"/>
<dbReference type="PANTHER" id="PTHR33164">
    <property type="entry name" value="TRANSCRIPTIONAL REGULATOR, MARR FAMILY"/>
    <property type="match status" value="1"/>
</dbReference>
<evidence type="ECO:0000259" key="1">
    <source>
        <dbReference type="PROSITE" id="PS50995"/>
    </source>
</evidence>
<name>A0A7R7DVR3_9ACTN</name>
<gene>
    <name evidence="2" type="ORF">Athai_62630</name>
</gene>
<feature type="domain" description="HTH marR-type" evidence="1">
    <location>
        <begin position="10"/>
        <end position="145"/>
    </location>
</feature>
<sequence>MTKEVFADPRITAMGLLNEVHAGLNEKFQPLLAAHKLSLAEFDVLIRLARSPRYRLRMSDLAAQTILSTSGVTRVVDRLERDGLVARETCPSDRRGFFAVLTEAGQDRVERILPEHNALIETWFTGLLDADRLAALEDTLRTVRDAVRPSSTAGVTGEVERACLERPAEPQHAAAGD</sequence>
<dbReference type="SUPFAM" id="SSF46785">
    <property type="entry name" value="Winged helix' DNA-binding domain"/>
    <property type="match status" value="1"/>
</dbReference>
<evidence type="ECO:0000313" key="3">
    <source>
        <dbReference type="Proteomes" id="UP000611640"/>
    </source>
</evidence>
<dbReference type="GO" id="GO:0003700">
    <property type="term" value="F:DNA-binding transcription factor activity"/>
    <property type="evidence" value="ECO:0007669"/>
    <property type="project" value="InterPro"/>
</dbReference>
<dbReference type="GO" id="GO:0006950">
    <property type="term" value="P:response to stress"/>
    <property type="evidence" value="ECO:0007669"/>
    <property type="project" value="TreeGrafter"/>
</dbReference>
<dbReference type="InterPro" id="IPR039422">
    <property type="entry name" value="MarR/SlyA-like"/>
</dbReference>
<dbReference type="InterPro" id="IPR036390">
    <property type="entry name" value="WH_DNA-bd_sf"/>
</dbReference>
<keyword evidence="3" id="KW-1185">Reference proteome</keyword>
<dbReference type="InterPro" id="IPR036388">
    <property type="entry name" value="WH-like_DNA-bd_sf"/>
</dbReference>
<dbReference type="PANTHER" id="PTHR33164:SF99">
    <property type="entry name" value="MARR FAMILY REGULATORY PROTEIN"/>
    <property type="match status" value="1"/>
</dbReference>
<accession>A0A7R7DVR3</accession>
<reference evidence="2 3" key="1">
    <citation type="submission" date="2020-08" db="EMBL/GenBank/DDBJ databases">
        <title>Whole genome shotgun sequence of Actinocatenispora thailandica NBRC 105041.</title>
        <authorList>
            <person name="Komaki H."/>
            <person name="Tamura T."/>
        </authorList>
    </citation>
    <scope>NUCLEOTIDE SEQUENCE [LARGE SCALE GENOMIC DNA]</scope>
    <source>
        <strain evidence="2 3">NBRC 105041</strain>
    </source>
</reference>